<name>A0A1G1ZKF9_9BACT</name>
<protein>
    <recommendedName>
        <fullName evidence="1">Endonuclease/exonuclease/phosphatase domain-containing protein</fullName>
    </recommendedName>
</protein>
<dbReference type="InterPro" id="IPR036691">
    <property type="entry name" value="Endo/exonu/phosph_ase_sf"/>
</dbReference>
<organism evidence="2 3">
    <name type="scientific">Candidatus Harrisonbacteria bacterium RIFCSPLOWO2_01_FULL_40_28</name>
    <dbReference type="NCBI Taxonomy" id="1798406"/>
    <lineage>
        <taxon>Bacteria</taxon>
        <taxon>Candidatus Harrisoniibacteriota</taxon>
    </lineage>
</organism>
<gene>
    <name evidence="2" type="ORF">A3A04_01995</name>
</gene>
<evidence type="ECO:0000259" key="1">
    <source>
        <dbReference type="Pfam" id="PF03372"/>
    </source>
</evidence>
<sequence>MKIISLNTWGGKVDKGFFDFIKRHQDVDVFCFQEVLSGGKGKTKREELKSEYEDIQNLLTNHIGYFSEYEDGGYYSESSKDLDFRYGIACFINGKYRQTFVEGITLYDPKRKWSDYDGRFAAGASLAVRVSDYAIVNVHGLWQAIGKKDSEARFEQSRKIVELANKTEGEKIICGDFNLEPETKSIKMIEELPATNLIKEYKIVSTRSSLYTKDVKFADYAFIGNKTNVLDFEVLKDEVSDHLPLYLEIEGKSAIKV</sequence>
<comment type="caution">
    <text evidence="2">The sequence shown here is derived from an EMBL/GenBank/DDBJ whole genome shotgun (WGS) entry which is preliminary data.</text>
</comment>
<proteinExistence type="predicted"/>
<dbReference type="InterPro" id="IPR005135">
    <property type="entry name" value="Endo/exonuclease/phosphatase"/>
</dbReference>
<evidence type="ECO:0000313" key="2">
    <source>
        <dbReference type="EMBL" id="OGY64939.1"/>
    </source>
</evidence>
<dbReference type="AlphaFoldDB" id="A0A1G1ZKF9"/>
<reference evidence="2 3" key="1">
    <citation type="journal article" date="2016" name="Nat. Commun.">
        <title>Thousands of microbial genomes shed light on interconnected biogeochemical processes in an aquifer system.</title>
        <authorList>
            <person name="Anantharaman K."/>
            <person name="Brown C.T."/>
            <person name="Hug L.A."/>
            <person name="Sharon I."/>
            <person name="Castelle C.J."/>
            <person name="Probst A.J."/>
            <person name="Thomas B.C."/>
            <person name="Singh A."/>
            <person name="Wilkins M.J."/>
            <person name="Karaoz U."/>
            <person name="Brodie E.L."/>
            <person name="Williams K.H."/>
            <person name="Hubbard S.S."/>
            <person name="Banfield J.F."/>
        </authorList>
    </citation>
    <scope>NUCLEOTIDE SEQUENCE [LARGE SCALE GENOMIC DNA]</scope>
</reference>
<accession>A0A1G1ZKF9</accession>
<dbReference type="STRING" id="1798406.A3A04_01995"/>
<dbReference type="Proteomes" id="UP000178517">
    <property type="component" value="Unassembled WGS sequence"/>
</dbReference>
<feature type="domain" description="Endonuclease/exonuclease/phosphatase" evidence="1">
    <location>
        <begin position="5"/>
        <end position="242"/>
    </location>
</feature>
<dbReference type="EMBL" id="MHJI01000028">
    <property type="protein sequence ID" value="OGY64939.1"/>
    <property type="molecule type" value="Genomic_DNA"/>
</dbReference>
<dbReference type="Pfam" id="PF03372">
    <property type="entry name" value="Exo_endo_phos"/>
    <property type="match status" value="1"/>
</dbReference>
<dbReference type="Gene3D" id="3.60.10.10">
    <property type="entry name" value="Endonuclease/exonuclease/phosphatase"/>
    <property type="match status" value="1"/>
</dbReference>
<dbReference type="SUPFAM" id="SSF56219">
    <property type="entry name" value="DNase I-like"/>
    <property type="match status" value="1"/>
</dbReference>
<evidence type="ECO:0000313" key="3">
    <source>
        <dbReference type="Proteomes" id="UP000178517"/>
    </source>
</evidence>
<dbReference type="GO" id="GO:0003824">
    <property type="term" value="F:catalytic activity"/>
    <property type="evidence" value="ECO:0007669"/>
    <property type="project" value="InterPro"/>
</dbReference>